<dbReference type="Proteomes" id="UP000241270">
    <property type="component" value="Segment"/>
</dbReference>
<organism evidence="1 2">
    <name type="scientific">Proteus phage PM87</name>
    <dbReference type="NCBI Taxonomy" id="2048007"/>
    <lineage>
        <taxon>Viruses</taxon>
        <taxon>Duplodnaviria</taxon>
        <taxon>Heunggongvirae</taxon>
        <taxon>Uroviricota</taxon>
        <taxon>Caudoviricetes</taxon>
        <taxon>Casjensviridae</taxon>
        <taxon>Lavrentievavirus</taxon>
        <taxon>Lavrentievavirus PM87</taxon>
    </lineage>
</organism>
<dbReference type="GeneID" id="62680550"/>
<dbReference type="EMBL" id="MG030346">
    <property type="protein sequence ID" value="ATW69840.1"/>
    <property type="molecule type" value="Genomic_DNA"/>
</dbReference>
<dbReference type="RefSeq" id="YP_009997975.1">
    <property type="nucleotide sequence ID" value="NC_052981.1"/>
</dbReference>
<name>A0A2H4PRA9_9CAUD</name>
<accession>A0A2H4PRA9</accession>
<reference evidence="2" key="1">
    <citation type="submission" date="2017-10" db="EMBL/GenBank/DDBJ databases">
        <title>Isolation and characterization of a group of new proteus bacteriophages.</title>
        <authorList>
            <person name="Kozlova Y.N."/>
            <person name="Morozova V.V."/>
            <person name="Babkin I.V."/>
            <person name="Tikunova N.V."/>
            <person name="Bokovaya O.V."/>
            <person name="Shedko E.D."/>
        </authorList>
    </citation>
    <scope>NUCLEOTIDE SEQUENCE [LARGE SCALE GENOMIC DNA]</scope>
</reference>
<evidence type="ECO:0000313" key="1">
    <source>
        <dbReference type="EMBL" id="ATW69840.1"/>
    </source>
</evidence>
<sequence length="95" mass="11102">MGRLHLSYGRARSATQRKRKPICRRRYVIMNTERKKLASNLTRLKVGESFFVECLPKDLAHVRRLAYKLNIKLSMVRVDVDPIYGTLGTRISRVK</sequence>
<dbReference type="KEGG" id="vg:62680550"/>
<evidence type="ECO:0000313" key="2">
    <source>
        <dbReference type="Proteomes" id="UP000241270"/>
    </source>
</evidence>
<protein>
    <submittedName>
        <fullName evidence="1">Uncharacterized protein</fullName>
    </submittedName>
</protein>
<proteinExistence type="predicted"/>
<keyword evidence="2" id="KW-1185">Reference proteome</keyword>